<dbReference type="SUPFAM" id="SSF48452">
    <property type="entry name" value="TPR-like"/>
    <property type="match status" value="1"/>
</dbReference>
<dbReference type="PROSITE" id="PS50011">
    <property type="entry name" value="PROTEIN_KINASE_DOM"/>
    <property type="match status" value="1"/>
</dbReference>
<evidence type="ECO:0000259" key="11">
    <source>
        <dbReference type="PROSITE" id="PS50011"/>
    </source>
</evidence>
<keyword evidence="3" id="KW-0808">Transferase</keyword>
<evidence type="ECO:0000256" key="8">
    <source>
        <dbReference type="ARBA" id="ARBA00048679"/>
    </source>
</evidence>
<dbReference type="PROSITE" id="PS50005">
    <property type="entry name" value="TPR"/>
    <property type="match status" value="2"/>
</dbReference>
<keyword evidence="2" id="KW-0723">Serine/threonine-protein kinase</keyword>
<dbReference type="Proteomes" id="UP000252107">
    <property type="component" value="Unassembled WGS sequence"/>
</dbReference>
<name>A0A367Q391_9NOSO</name>
<evidence type="ECO:0000256" key="6">
    <source>
        <dbReference type="ARBA" id="ARBA00022840"/>
    </source>
</evidence>
<keyword evidence="5" id="KW-0418">Kinase</keyword>
<dbReference type="EMBL" id="LXQD01000346">
    <property type="protein sequence ID" value="RCJ18636.1"/>
    <property type="molecule type" value="Genomic_DNA"/>
</dbReference>
<dbReference type="GO" id="GO:0004674">
    <property type="term" value="F:protein serine/threonine kinase activity"/>
    <property type="evidence" value="ECO:0007669"/>
    <property type="project" value="UniProtKB-KW"/>
</dbReference>
<dbReference type="InterPro" id="IPR011009">
    <property type="entry name" value="Kinase-like_dom_sf"/>
</dbReference>
<dbReference type="GO" id="GO:0005524">
    <property type="term" value="F:ATP binding"/>
    <property type="evidence" value="ECO:0007669"/>
    <property type="project" value="UniProtKB-KW"/>
</dbReference>
<comment type="catalytic activity">
    <reaction evidence="7">
        <text>L-threonyl-[protein] + ATP = O-phospho-L-threonyl-[protein] + ADP + H(+)</text>
        <dbReference type="Rhea" id="RHEA:46608"/>
        <dbReference type="Rhea" id="RHEA-COMP:11060"/>
        <dbReference type="Rhea" id="RHEA-COMP:11605"/>
        <dbReference type="ChEBI" id="CHEBI:15378"/>
        <dbReference type="ChEBI" id="CHEBI:30013"/>
        <dbReference type="ChEBI" id="CHEBI:30616"/>
        <dbReference type="ChEBI" id="CHEBI:61977"/>
        <dbReference type="ChEBI" id="CHEBI:456216"/>
        <dbReference type="EC" id="2.7.11.1"/>
    </reaction>
</comment>
<dbReference type="PANTHER" id="PTHR24363:SF0">
    <property type="entry name" value="SERINE_THREONINE KINASE LIKE DOMAIN CONTAINING 1"/>
    <property type="match status" value="1"/>
</dbReference>
<dbReference type="SMART" id="SM00028">
    <property type="entry name" value="TPR"/>
    <property type="match status" value="6"/>
</dbReference>
<keyword evidence="4" id="KW-0547">Nucleotide-binding</keyword>
<dbReference type="Pfam" id="PF13431">
    <property type="entry name" value="TPR_17"/>
    <property type="match status" value="1"/>
</dbReference>
<dbReference type="PANTHER" id="PTHR24363">
    <property type="entry name" value="SERINE/THREONINE PROTEIN KINASE"/>
    <property type="match status" value="1"/>
</dbReference>
<reference evidence="12" key="1">
    <citation type="submission" date="2016-04" db="EMBL/GenBank/DDBJ databases">
        <authorList>
            <person name="Tabuchi Yagui T.R."/>
        </authorList>
    </citation>
    <scope>NUCLEOTIDE SEQUENCE [LARGE SCALE GENOMIC DNA]</scope>
    <source>
        <strain evidence="12">NIES-26</strain>
    </source>
</reference>
<feature type="transmembrane region" description="Helical" evidence="10">
    <location>
        <begin position="204"/>
        <end position="228"/>
    </location>
</feature>
<dbReference type="Gene3D" id="1.10.510.10">
    <property type="entry name" value="Transferase(Phosphotransferase) domain 1"/>
    <property type="match status" value="1"/>
</dbReference>
<dbReference type="Pfam" id="PF00069">
    <property type="entry name" value="Pkinase"/>
    <property type="match status" value="1"/>
</dbReference>
<evidence type="ECO:0000256" key="9">
    <source>
        <dbReference type="PROSITE-ProRule" id="PRU00339"/>
    </source>
</evidence>
<keyword evidence="13" id="KW-1185">Reference proteome</keyword>
<gene>
    <name evidence="12" type="ORF">A6770_32775</name>
</gene>
<dbReference type="Pfam" id="PF13181">
    <property type="entry name" value="TPR_8"/>
    <property type="match status" value="1"/>
</dbReference>
<dbReference type="Pfam" id="PF13424">
    <property type="entry name" value="TPR_12"/>
    <property type="match status" value="1"/>
</dbReference>
<evidence type="ECO:0000256" key="7">
    <source>
        <dbReference type="ARBA" id="ARBA00047899"/>
    </source>
</evidence>
<dbReference type="InterPro" id="IPR019734">
    <property type="entry name" value="TPR_rpt"/>
</dbReference>
<evidence type="ECO:0000256" key="1">
    <source>
        <dbReference type="ARBA" id="ARBA00012513"/>
    </source>
</evidence>
<dbReference type="SUPFAM" id="SSF56112">
    <property type="entry name" value="Protein kinase-like (PK-like)"/>
    <property type="match status" value="1"/>
</dbReference>
<dbReference type="AlphaFoldDB" id="A0A367Q391"/>
<evidence type="ECO:0000256" key="5">
    <source>
        <dbReference type="ARBA" id="ARBA00022777"/>
    </source>
</evidence>
<keyword evidence="10" id="KW-0472">Membrane</keyword>
<dbReference type="InterPro" id="IPR000719">
    <property type="entry name" value="Prot_kinase_dom"/>
</dbReference>
<comment type="catalytic activity">
    <reaction evidence="8">
        <text>L-seryl-[protein] + ATP = O-phospho-L-seryl-[protein] + ADP + H(+)</text>
        <dbReference type="Rhea" id="RHEA:17989"/>
        <dbReference type="Rhea" id="RHEA-COMP:9863"/>
        <dbReference type="Rhea" id="RHEA-COMP:11604"/>
        <dbReference type="ChEBI" id="CHEBI:15378"/>
        <dbReference type="ChEBI" id="CHEBI:29999"/>
        <dbReference type="ChEBI" id="CHEBI:30616"/>
        <dbReference type="ChEBI" id="CHEBI:83421"/>
        <dbReference type="ChEBI" id="CHEBI:456216"/>
        <dbReference type="EC" id="2.7.11.1"/>
    </reaction>
</comment>
<evidence type="ECO:0000256" key="3">
    <source>
        <dbReference type="ARBA" id="ARBA00022679"/>
    </source>
</evidence>
<feature type="domain" description="Protein kinase" evidence="11">
    <location>
        <begin position="1"/>
        <end position="190"/>
    </location>
</feature>
<accession>A0A367Q391</accession>
<organism evidence="12 13">
    <name type="scientific">Nostoc minutum NIES-26</name>
    <dbReference type="NCBI Taxonomy" id="1844469"/>
    <lineage>
        <taxon>Bacteria</taxon>
        <taxon>Bacillati</taxon>
        <taxon>Cyanobacteriota</taxon>
        <taxon>Cyanophyceae</taxon>
        <taxon>Nostocales</taxon>
        <taxon>Nostocaceae</taxon>
        <taxon>Nostoc</taxon>
    </lineage>
</organism>
<protein>
    <recommendedName>
        <fullName evidence="1">non-specific serine/threonine protein kinase</fullName>
        <ecNumber evidence="1">2.7.11.1</ecNumber>
    </recommendedName>
</protein>
<dbReference type="Gene3D" id="1.25.40.10">
    <property type="entry name" value="Tetratricopeptide repeat domain"/>
    <property type="match status" value="2"/>
</dbReference>
<keyword evidence="10" id="KW-1133">Transmembrane helix</keyword>
<evidence type="ECO:0000313" key="13">
    <source>
        <dbReference type="Proteomes" id="UP000252107"/>
    </source>
</evidence>
<keyword evidence="9" id="KW-0802">TPR repeat</keyword>
<comment type="caution">
    <text evidence="12">The sequence shown here is derived from an EMBL/GenBank/DDBJ whole genome shotgun (WGS) entry which is preliminary data.</text>
</comment>
<proteinExistence type="predicted"/>
<evidence type="ECO:0000256" key="4">
    <source>
        <dbReference type="ARBA" id="ARBA00022741"/>
    </source>
</evidence>
<dbReference type="SMART" id="SM00220">
    <property type="entry name" value="S_TKc"/>
    <property type="match status" value="1"/>
</dbReference>
<dbReference type="EC" id="2.7.11.1" evidence="1"/>
<keyword evidence="6" id="KW-0067">ATP-binding</keyword>
<feature type="repeat" description="TPR" evidence="9">
    <location>
        <begin position="367"/>
        <end position="400"/>
    </location>
</feature>
<feature type="repeat" description="TPR" evidence="9">
    <location>
        <begin position="295"/>
        <end position="328"/>
    </location>
</feature>
<evidence type="ECO:0000256" key="10">
    <source>
        <dbReference type="SAM" id="Phobius"/>
    </source>
</evidence>
<dbReference type="InterPro" id="IPR011990">
    <property type="entry name" value="TPR-like_helical_dom_sf"/>
</dbReference>
<sequence>MQKIEGENLREWVKSYGRISQSLAIDWFHQLIDILDLIHRSGFFHRDIKPENIIHQPDGKLVLVDFGAAQRITRTYLTKISTSGGTSTGLGSGHEITSIVTPLFTPLEQIEGQAVPQSDFYALGRTFVNLVTNISLIDIPKNEDRSRLIWRKYAPQIDKPFADLLDDMMSPAPGQRPQSTKIILQRLERLPLKLKFNRVVRSKIFLLSLAIFGLIVSISCFEGIKLVISNYYFNIASRHRNEPKIARENYELAIKFNPKDVDAYNNLALACQLLADTKCMNESYERAFKLKPDNWVSHYNLGNFYDDQGKYEQAEQQYKLAIQYSNNQAMNALSNLARLKNRQEKYPQAAELAIQGLSRTQNREWQAGLYKNLGWARFKQQRYAEAEEYLQKSVKLDSQRVDAYCLLAQTYEALRNLSKAEIYWEVCLVANSGLPEVQEWRQQVLQRIFKEN</sequence>
<evidence type="ECO:0000313" key="12">
    <source>
        <dbReference type="EMBL" id="RCJ18636.1"/>
    </source>
</evidence>
<evidence type="ECO:0000256" key="2">
    <source>
        <dbReference type="ARBA" id="ARBA00022527"/>
    </source>
</evidence>
<keyword evidence="10" id="KW-0812">Transmembrane</keyword>